<proteinExistence type="predicted"/>
<dbReference type="Pfam" id="PF04116">
    <property type="entry name" value="FA_hydroxylase"/>
    <property type="match status" value="1"/>
</dbReference>
<feature type="transmembrane region" description="Helical" evidence="1">
    <location>
        <begin position="50"/>
        <end position="72"/>
    </location>
</feature>
<dbReference type="GO" id="GO:0005506">
    <property type="term" value="F:iron ion binding"/>
    <property type="evidence" value="ECO:0007669"/>
    <property type="project" value="InterPro"/>
</dbReference>
<organism evidence="3">
    <name type="scientific">Woronichinia naegeliana WA131</name>
    <dbReference type="NCBI Taxonomy" id="2824559"/>
    <lineage>
        <taxon>Bacteria</taxon>
        <taxon>Bacillati</taxon>
        <taxon>Cyanobacteriota</taxon>
        <taxon>Cyanophyceae</taxon>
        <taxon>Synechococcales</taxon>
        <taxon>Coelosphaeriaceae</taxon>
        <taxon>Woronichinia</taxon>
    </lineage>
</organism>
<protein>
    <submittedName>
        <fullName evidence="3">Sterol desaturase family protein</fullName>
    </submittedName>
</protein>
<dbReference type="KEGG" id="wna:KA717_18445"/>
<sequence length="147" mass="17450">MPEHIFGKFHSLVHHSSNRSFLHYAVLTRNPLVLLDGILGALPYFVFVPWLWQISPLGTILGLILGEFHVVWRHVSVIKWQTPKPIFQLCEILQITTPERHWRHHQDARAAFGDIFNFLDYPAQIWFKFLLSMKFKWRHTWKSVVNP</sequence>
<keyword evidence="1" id="KW-0472">Membrane</keyword>
<feature type="domain" description="Fatty acid hydroxylase" evidence="2">
    <location>
        <begin position="6"/>
        <end position="121"/>
    </location>
</feature>
<gene>
    <name evidence="3" type="ORF">KA717_18445</name>
</gene>
<dbReference type="GO" id="GO:0016491">
    <property type="term" value="F:oxidoreductase activity"/>
    <property type="evidence" value="ECO:0007669"/>
    <property type="project" value="InterPro"/>
</dbReference>
<keyword evidence="1" id="KW-1133">Transmembrane helix</keyword>
<dbReference type="InterPro" id="IPR006694">
    <property type="entry name" value="Fatty_acid_hydroxylase"/>
</dbReference>
<keyword evidence="1" id="KW-0812">Transmembrane</keyword>
<evidence type="ECO:0000313" key="3">
    <source>
        <dbReference type="EMBL" id="UXE64281.1"/>
    </source>
</evidence>
<dbReference type="AlphaFoldDB" id="A0A977L471"/>
<accession>A0A977L471</accession>
<evidence type="ECO:0000259" key="2">
    <source>
        <dbReference type="Pfam" id="PF04116"/>
    </source>
</evidence>
<reference evidence="3" key="1">
    <citation type="submission" date="2021-04" db="EMBL/GenBank/DDBJ databases">
        <title>Genome sequence of Woronichinia naegeliana from Washington state freshwater lake bloom.</title>
        <authorList>
            <person name="Dreher T.W."/>
        </authorList>
    </citation>
    <scope>NUCLEOTIDE SEQUENCE</scope>
    <source>
        <strain evidence="3">WA131</strain>
    </source>
</reference>
<dbReference type="EMBL" id="CP073041">
    <property type="protein sequence ID" value="UXE64281.1"/>
    <property type="molecule type" value="Genomic_DNA"/>
</dbReference>
<name>A0A977L471_9CYAN</name>
<dbReference type="Proteomes" id="UP001065613">
    <property type="component" value="Chromosome"/>
</dbReference>
<evidence type="ECO:0000256" key="1">
    <source>
        <dbReference type="SAM" id="Phobius"/>
    </source>
</evidence>
<dbReference type="GO" id="GO:0008610">
    <property type="term" value="P:lipid biosynthetic process"/>
    <property type="evidence" value="ECO:0007669"/>
    <property type="project" value="InterPro"/>
</dbReference>